<dbReference type="GO" id="GO:0016616">
    <property type="term" value="F:oxidoreductase activity, acting on the CH-OH group of donors, NAD or NADP as acceptor"/>
    <property type="evidence" value="ECO:0007669"/>
    <property type="project" value="TreeGrafter"/>
</dbReference>
<comment type="similarity">
    <text evidence="1 3">Belongs to the short-chain dehydrogenases/reductases (SDR) family.</text>
</comment>
<evidence type="ECO:0000256" key="1">
    <source>
        <dbReference type="ARBA" id="ARBA00006484"/>
    </source>
</evidence>
<dbReference type="InterPro" id="IPR036291">
    <property type="entry name" value="NAD(P)-bd_dom_sf"/>
</dbReference>
<comment type="caution">
    <text evidence="5">The sequence shown here is derived from an EMBL/GenBank/DDBJ whole genome shotgun (WGS) entry which is preliminary data.</text>
</comment>
<organism evidence="5 6">
    <name type="scientific">Rhynocoris fuscipes</name>
    <dbReference type="NCBI Taxonomy" id="488301"/>
    <lineage>
        <taxon>Eukaryota</taxon>
        <taxon>Metazoa</taxon>
        <taxon>Ecdysozoa</taxon>
        <taxon>Arthropoda</taxon>
        <taxon>Hexapoda</taxon>
        <taxon>Insecta</taxon>
        <taxon>Pterygota</taxon>
        <taxon>Neoptera</taxon>
        <taxon>Paraneoptera</taxon>
        <taxon>Hemiptera</taxon>
        <taxon>Heteroptera</taxon>
        <taxon>Panheteroptera</taxon>
        <taxon>Cimicomorpha</taxon>
        <taxon>Reduviidae</taxon>
        <taxon>Harpactorinae</taxon>
        <taxon>Harpactorini</taxon>
        <taxon>Rhynocoris</taxon>
    </lineage>
</organism>
<evidence type="ECO:0000313" key="6">
    <source>
        <dbReference type="Proteomes" id="UP001461498"/>
    </source>
</evidence>
<dbReference type="InterPro" id="IPR020904">
    <property type="entry name" value="Sc_DH/Rdtase_CS"/>
</dbReference>
<dbReference type="PROSITE" id="PS00061">
    <property type="entry name" value="ADH_SHORT"/>
    <property type="match status" value="1"/>
</dbReference>
<dbReference type="AlphaFoldDB" id="A0AAW1DPJ3"/>
<evidence type="ECO:0000256" key="2">
    <source>
        <dbReference type="ARBA" id="ARBA00023002"/>
    </source>
</evidence>
<name>A0AAW1DPJ3_9HEMI</name>
<keyword evidence="2" id="KW-0560">Oxidoreductase</keyword>
<keyword evidence="4" id="KW-1133">Transmembrane helix</keyword>
<keyword evidence="4" id="KW-0472">Membrane</keyword>
<dbReference type="EMBL" id="JAPXFL010000001">
    <property type="protein sequence ID" value="KAK9512561.1"/>
    <property type="molecule type" value="Genomic_DNA"/>
</dbReference>
<evidence type="ECO:0000256" key="3">
    <source>
        <dbReference type="RuleBase" id="RU000363"/>
    </source>
</evidence>
<sequence length="315" mass="35220">MNTPWIKLDYWNTQEDLQRTKQKLFTNNPKDEPEYGKEASNFLQFSVIGTFLINCIWFIPSVLYYIIKTLFKKPKSLRNKICLVTGAGRGLGRELSLELSRLGAEVICVDIREDINTETVKLIKESGGKAHGYTCNVAKYQEVADLAKTVQKEVGRVNLLVNNAALIMVHKSGEWPPDEVTSMFNVNVLSHFWAIQAFLPAMKEENDGHIVSILSTSALNGTPGFSVYGATKAAGENLLSTLRMELNYNKNNRIKVTGIYPSVFNSSIDHASFVNTSIGFMTTEFVANKTIEAILYDKACVSIPGTLYYLLQIPK</sequence>
<dbReference type="PANTHER" id="PTHR24322:SF736">
    <property type="entry name" value="RETINOL DEHYDROGENASE 10"/>
    <property type="match status" value="1"/>
</dbReference>
<reference evidence="5 6" key="1">
    <citation type="submission" date="2022-12" db="EMBL/GenBank/DDBJ databases">
        <title>Chromosome-level genome assembly of true bugs.</title>
        <authorList>
            <person name="Ma L."/>
            <person name="Li H."/>
        </authorList>
    </citation>
    <scope>NUCLEOTIDE SEQUENCE [LARGE SCALE GENOMIC DNA]</scope>
    <source>
        <strain evidence="5">Lab_2022b</strain>
    </source>
</reference>
<evidence type="ECO:0000256" key="4">
    <source>
        <dbReference type="SAM" id="Phobius"/>
    </source>
</evidence>
<protein>
    <submittedName>
        <fullName evidence="5">Uncharacterized protein</fullName>
    </submittedName>
</protein>
<dbReference type="PRINTS" id="PR00081">
    <property type="entry name" value="GDHRDH"/>
</dbReference>
<keyword evidence="4" id="KW-0812">Transmembrane</keyword>
<dbReference type="GO" id="GO:0005811">
    <property type="term" value="C:lipid droplet"/>
    <property type="evidence" value="ECO:0007669"/>
    <property type="project" value="TreeGrafter"/>
</dbReference>
<proteinExistence type="inferred from homology"/>
<dbReference type="Proteomes" id="UP001461498">
    <property type="component" value="Unassembled WGS sequence"/>
</dbReference>
<dbReference type="SUPFAM" id="SSF51735">
    <property type="entry name" value="NAD(P)-binding Rossmann-fold domains"/>
    <property type="match status" value="1"/>
</dbReference>
<dbReference type="PRINTS" id="PR00080">
    <property type="entry name" value="SDRFAMILY"/>
</dbReference>
<evidence type="ECO:0000313" key="5">
    <source>
        <dbReference type="EMBL" id="KAK9512561.1"/>
    </source>
</evidence>
<gene>
    <name evidence="5" type="ORF">O3M35_000958</name>
</gene>
<dbReference type="PANTHER" id="PTHR24322">
    <property type="entry name" value="PKSB"/>
    <property type="match status" value="1"/>
</dbReference>
<keyword evidence="6" id="KW-1185">Reference proteome</keyword>
<dbReference type="Gene3D" id="3.40.50.720">
    <property type="entry name" value="NAD(P)-binding Rossmann-like Domain"/>
    <property type="match status" value="1"/>
</dbReference>
<accession>A0AAW1DPJ3</accession>
<dbReference type="Pfam" id="PF00106">
    <property type="entry name" value="adh_short"/>
    <property type="match status" value="1"/>
</dbReference>
<feature type="transmembrane region" description="Helical" evidence="4">
    <location>
        <begin position="42"/>
        <end position="67"/>
    </location>
</feature>
<dbReference type="InterPro" id="IPR002347">
    <property type="entry name" value="SDR_fam"/>
</dbReference>